<dbReference type="OMA" id="THVVVPY"/>
<evidence type="ECO:0000313" key="8">
    <source>
        <dbReference type="Proteomes" id="UP000248557"/>
    </source>
</evidence>
<dbReference type="AlphaFoldDB" id="A0A328PYZ1"/>
<reference evidence="7 8" key="1">
    <citation type="submission" date="2017-05" db="EMBL/GenBank/DDBJ databases">
        <title>Host range expansion of the Methanosphaera genus to humans and monogastric animals involves recent and extensive reduction in genome content.</title>
        <authorList>
            <person name="Hoedt E.C."/>
            <person name="Volmer J.G."/>
            <person name="Parks D.H."/>
            <person name="Rosewarne C.P."/>
            <person name="Denman S.E."/>
            <person name="Mcsweeney C.S."/>
            <person name="O Cuiv P."/>
            <person name="Hugenholtz P."/>
            <person name="Tyson G.W."/>
            <person name="Morrison M."/>
        </authorList>
    </citation>
    <scope>NUCLEOTIDE SEQUENCE [LARGE SCALE GENOMIC DNA]</scope>
    <source>
        <strain evidence="7 8">PA5</strain>
    </source>
</reference>
<evidence type="ECO:0000256" key="4">
    <source>
        <dbReference type="ARBA" id="ARBA00023027"/>
    </source>
</evidence>
<keyword evidence="3" id="KW-0560">Oxidoreductase</keyword>
<dbReference type="Gene3D" id="3.30.160.110">
    <property type="entry name" value="Siroheme synthase, domain 2"/>
    <property type="match status" value="1"/>
</dbReference>
<name>A0A328PYZ1_9EURY</name>
<evidence type="ECO:0000256" key="5">
    <source>
        <dbReference type="ARBA" id="ARBA00023244"/>
    </source>
</evidence>
<dbReference type="SUPFAM" id="SSF51735">
    <property type="entry name" value="NAD(P)-binding Rossmann-fold domains"/>
    <property type="match status" value="1"/>
</dbReference>
<dbReference type="UniPathway" id="UPA00262">
    <property type="reaction ID" value="UER00222"/>
</dbReference>
<dbReference type="Gene3D" id="3.40.50.720">
    <property type="entry name" value="NAD(P)-binding Rossmann-like Domain"/>
    <property type="match status" value="1"/>
</dbReference>
<dbReference type="RefSeq" id="WP_011406977.1">
    <property type="nucleotide sequence ID" value="NZ_CATZNA010000014.1"/>
</dbReference>
<comment type="caution">
    <text evidence="7">The sequence shown here is derived from an EMBL/GenBank/DDBJ whole genome shotgun (WGS) entry which is preliminary data.</text>
</comment>
<gene>
    <name evidence="7" type="ORF">CA615_07285</name>
</gene>
<keyword evidence="4" id="KW-0520">NAD</keyword>
<dbReference type="EC" id="1.3.1.76" evidence="2"/>
<comment type="catalytic activity">
    <reaction evidence="6">
        <text>precorrin-2 + NAD(+) = sirohydrochlorin + NADH + 2 H(+)</text>
        <dbReference type="Rhea" id="RHEA:15613"/>
        <dbReference type="ChEBI" id="CHEBI:15378"/>
        <dbReference type="ChEBI" id="CHEBI:57540"/>
        <dbReference type="ChEBI" id="CHEBI:57945"/>
        <dbReference type="ChEBI" id="CHEBI:58351"/>
        <dbReference type="ChEBI" id="CHEBI:58827"/>
        <dbReference type="EC" id="1.3.1.76"/>
    </reaction>
</comment>
<evidence type="ECO:0000256" key="1">
    <source>
        <dbReference type="ARBA" id="ARBA00005010"/>
    </source>
</evidence>
<keyword evidence="5" id="KW-0627">Porphyrin biosynthesis</keyword>
<dbReference type="GeneID" id="3854883"/>
<dbReference type="PANTHER" id="PTHR35330:SF1">
    <property type="entry name" value="SIROHEME BIOSYNTHESIS PROTEIN MET8"/>
    <property type="match status" value="1"/>
</dbReference>
<comment type="pathway">
    <text evidence="1">Porphyrin-containing compound metabolism; siroheme biosynthesis; sirohydrochlorin from precorrin-2: step 1/1.</text>
</comment>
<evidence type="ECO:0000256" key="2">
    <source>
        <dbReference type="ARBA" id="ARBA00012400"/>
    </source>
</evidence>
<dbReference type="GO" id="GO:0004325">
    <property type="term" value="F:ferrochelatase activity"/>
    <property type="evidence" value="ECO:0007669"/>
    <property type="project" value="InterPro"/>
</dbReference>
<accession>A0A328PYZ1</accession>
<evidence type="ECO:0000313" key="7">
    <source>
        <dbReference type="EMBL" id="RAP02473.1"/>
    </source>
</evidence>
<sequence>MTVTSLFLDMEEKNVLIVGTGQVGIRRARRFLDAGAYVSIITHGIDYDIKEEFINKGAVFYSDNALDELIKKCDLVVVATDNMELNREISLKAHDKLVNCASDISLSNVIVPSTFNIGSVTISLYTNSKSPLMAKQLRKKIQSIITETDILFIELQEYVRYLLKKHVSSQDDRKEFMIHVNEDEIVQKLIEEGKLDEAKKYVKCLIEKIN</sequence>
<dbReference type="EMBL" id="NGJK01000090">
    <property type="protein sequence ID" value="RAP02473.1"/>
    <property type="molecule type" value="Genomic_DNA"/>
</dbReference>
<dbReference type="NCBIfam" id="TIGR01470">
    <property type="entry name" value="cysG_Nterm"/>
    <property type="match status" value="1"/>
</dbReference>
<evidence type="ECO:0000256" key="6">
    <source>
        <dbReference type="ARBA" id="ARBA00047561"/>
    </source>
</evidence>
<organism evidence="7 8">
    <name type="scientific">Methanosphaera stadtmanae</name>
    <dbReference type="NCBI Taxonomy" id="2317"/>
    <lineage>
        <taxon>Archaea</taxon>
        <taxon>Methanobacteriati</taxon>
        <taxon>Methanobacteriota</taxon>
        <taxon>Methanomada group</taxon>
        <taxon>Methanobacteria</taxon>
        <taxon>Methanobacteriales</taxon>
        <taxon>Methanobacteriaceae</taxon>
        <taxon>Methanosphaera</taxon>
    </lineage>
</organism>
<dbReference type="Proteomes" id="UP000248557">
    <property type="component" value="Unassembled WGS sequence"/>
</dbReference>
<dbReference type="PANTHER" id="PTHR35330">
    <property type="entry name" value="SIROHEME BIOSYNTHESIS PROTEIN MET8"/>
    <property type="match status" value="1"/>
</dbReference>
<dbReference type="SUPFAM" id="SSF75615">
    <property type="entry name" value="Siroheme synthase middle domains-like"/>
    <property type="match status" value="1"/>
</dbReference>
<dbReference type="InterPro" id="IPR006367">
    <property type="entry name" value="Sirohaem_synthase_N"/>
</dbReference>
<dbReference type="GO" id="GO:0043115">
    <property type="term" value="F:precorrin-2 dehydrogenase activity"/>
    <property type="evidence" value="ECO:0007669"/>
    <property type="project" value="UniProtKB-EC"/>
</dbReference>
<dbReference type="GO" id="GO:0019354">
    <property type="term" value="P:siroheme biosynthetic process"/>
    <property type="evidence" value="ECO:0007669"/>
    <property type="project" value="UniProtKB-UniPathway"/>
</dbReference>
<dbReference type="InterPro" id="IPR036291">
    <property type="entry name" value="NAD(P)-bd_dom_sf"/>
</dbReference>
<evidence type="ECO:0000256" key="3">
    <source>
        <dbReference type="ARBA" id="ARBA00023002"/>
    </source>
</evidence>
<protein>
    <recommendedName>
        <fullName evidence="2">precorrin-2 dehydrogenase</fullName>
        <ecNumber evidence="2">1.3.1.76</ecNumber>
    </recommendedName>
</protein>
<dbReference type="InterPro" id="IPR028161">
    <property type="entry name" value="Met8-like"/>
</dbReference>
<proteinExistence type="predicted"/>
<dbReference type="Pfam" id="PF13241">
    <property type="entry name" value="NAD_binding_7"/>
    <property type="match status" value="1"/>
</dbReference>